<dbReference type="Proteomes" id="UP000664209">
    <property type="component" value="Unassembled WGS sequence"/>
</dbReference>
<gene>
    <name evidence="3" type="ORF">J4G33_02910</name>
</gene>
<dbReference type="InterPro" id="IPR004007">
    <property type="entry name" value="DhaL_dom"/>
</dbReference>
<feature type="region of interest" description="Disordered" evidence="1">
    <location>
        <begin position="240"/>
        <end position="261"/>
    </location>
</feature>
<dbReference type="InterPro" id="IPR036117">
    <property type="entry name" value="DhaL_dom_sf"/>
</dbReference>
<dbReference type="InterPro" id="IPR033470">
    <property type="entry name" value="FakA-like_C"/>
</dbReference>
<dbReference type="Pfam" id="PF02734">
    <property type="entry name" value="Dak2"/>
    <property type="match status" value="1"/>
</dbReference>
<dbReference type="PANTHER" id="PTHR33434:SF4">
    <property type="entry name" value="PHOSPHATASE PROTEIN"/>
    <property type="match status" value="1"/>
</dbReference>
<dbReference type="GO" id="GO:0006071">
    <property type="term" value="P:glycerol metabolic process"/>
    <property type="evidence" value="ECO:0007669"/>
    <property type="project" value="InterPro"/>
</dbReference>
<evidence type="ECO:0000313" key="3">
    <source>
        <dbReference type="EMBL" id="MBO1750747.1"/>
    </source>
</evidence>
<feature type="domain" description="DhaL" evidence="2">
    <location>
        <begin position="13"/>
        <end position="219"/>
    </location>
</feature>
<dbReference type="Pfam" id="PF21645">
    <property type="entry name" value="FakA-like_M"/>
    <property type="match status" value="1"/>
</dbReference>
<reference evidence="3" key="1">
    <citation type="submission" date="2021-03" db="EMBL/GenBank/DDBJ databases">
        <title>Actinotalea soli sp. nov., isolated from soil.</title>
        <authorList>
            <person name="Ping W."/>
            <person name="Zhang J."/>
        </authorList>
    </citation>
    <scope>NUCLEOTIDE SEQUENCE</scope>
    <source>
        <strain evidence="3">BY-33</strain>
    </source>
</reference>
<dbReference type="SMART" id="SM01120">
    <property type="entry name" value="Dak2"/>
    <property type="match status" value="1"/>
</dbReference>
<keyword evidence="4" id="KW-1185">Reference proteome</keyword>
<dbReference type="SMART" id="SM01121">
    <property type="entry name" value="Dak1_2"/>
    <property type="match status" value="1"/>
</dbReference>
<accession>A0A939LMK5</accession>
<dbReference type="InterPro" id="IPR050270">
    <property type="entry name" value="DegV_domain_contain"/>
</dbReference>
<dbReference type="EMBL" id="JAGEMK010000001">
    <property type="protein sequence ID" value="MBO1750747.1"/>
    <property type="molecule type" value="Genomic_DNA"/>
</dbReference>
<dbReference type="GO" id="GO:0004371">
    <property type="term" value="F:glycerone kinase activity"/>
    <property type="evidence" value="ECO:0007669"/>
    <property type="project" value="InterPro"/>
</dbReference>
<comment type="caution">
    <text evidence="3">The sequence shown here is derived from an EMBL/GenBank/DDBJ whole genome shotgun (WGS) entry which is preliminary data.</text>
</comment>
<protein>
    <submittedName>
        <fullName evidence="3">DAK2 domain-containing protein</fullName>
    </submittedName>
</protein>
<evidence type="ECO:0000259" key="2">
    <source>
        <dbReference type="PROSITE" id="PS51480"/>
    </source>
</evidence>
<dbReference type="AlphaFoldDB" id="A0A939LMK5"/>
<dbReference type="Gene3D" id="1.25.40.340">
    <property type="match status" value="1"/>
</dbReference>
<name>A0A939LMK5_9CELL</name>
<dbReference type="RefSeq" id="WP_208054363.1">
    <property type="nucleotide sequence ID" value="NZ_JAGEMK010000001.1"/>
</dbReference>
<dbReference type="SUPFAM" id="SSF101473">
    <property type="entry name" value="DhaL-like"/>
    <property type="match status" value="1"/>
</dbReference>
<organism evidence="3 4">
    <name type="scientific">Actinotalea soli</name>
    <dbReference type="NCBI Taxonomy" id="2819234"/>
    <lineage>
        <taxon>Bacteria</taxon>
        <taxon>Bacillati</taxon>
        <taxon>Actinomycetota</taxon>
        <taxon>Actinomycetes</taxon>
        <taxon>Micrococcales</taxon>
        <taxon>Cellulomonadaceae</taxon>
        <taxon>Actinotalea</taxon>
    </lineage>
</organism>
<evidence type="ECO:0000256" key="1">
    <source>
        <dbReference type="SAM" id="MobiDB-lite"/>
    </source>
</evidence>
<dbReference type="InterPro" id="IPR048394">
    <property type="entry name" value="FakA-like_M"/>
</dbReference>
<proteinExistence type="predicted"/>
<dbReference type="PROSITE" id="PS51480">
    <property type="entry name" value="DHAL"/>
    <property type="match status" value="1"/>
</dbReference>
<evidence type="ECO:0000313" key="4">
    <source>
        <dbReference type="Proteomes" id="UP000664209"/>
    </source>
</evidence>
<sequence>MDRAAPLLGLSASTLRRWLAGSTQTLRHHRRALDAVNVFPVPDADTGTNLYLTLADAAEAVADLPAEATAEEVAHALARGALVGARGNSGVILSQYLSALLLGWPTPARPADPAADPPRAAGPPSVHPAVPALVRAAAAARRAVGEPVEGTVLTVAGAVADGAATAGRQESLAAVLDAGLVAGGVALALTPDQLPALGAAGVRDAGALGLLLVLEALADALPPEPGSGDGTVTRRARRVTVEPWGEPPTPSTPGEEPGSDGEFEVMYLAERAAGGPAADRAASVEHADAPADALRAGLGDLGRSVVVVEDRALWQVHVHTDRPLEAVALAPRLGLVADQVMVRHLLRQSGVHGDRAPALGLVAVTGAPGLVPALARAGAVVVLAAEGRTLTRAVTRAVEDSGAQEVLVLATGPAGTAVLPGPVPRSVDGDELEVEVVAGLSEVQVVVGAATRAGLDPVMGSEEQRGAVLAAVRGLRSVVLDTGAGGTSTAPEVVVPLVGTAEIVTLVTAQGTPPRVVTALVDALGAGHPDLEVVVLEGGGEGSRLEVGIE</sequence>
<dbReference type="PANTHER" id="PTHR33434">
    <property type="entry name" value="DEGV DOMAIN-CONTAINING PROTEIN DR_1986-RELATED"/>
    <property type="match status" value="1"/>
</dbReference>